<comment type="caution">
    <text evidence="1">The sequence shown here is derived from an EMBL/GenBank/DDBJ whole genome shotgun (WGS) entry which is preliminary data.</text>
</comment>
<dbReference type="Proteomes" id="UP001152803">
    <property type="component" value="Unassembled WGS sequence"/>
</dbReference>
<accession>A0A9Q1HSM7</accession>
<proteinExistence type="predicted"/>
<reference evidence="1" key="1">
    <citation type="journal article" date="2023" name="Science">
        <title>Genome structures resolve the early diversification of teleost fishes.</title>
        <authorList>
            <person name="Parey E."/>
            <person name="Louis A."/>
            <person name="Montfort J."/>
            <person name="Bouchez O."/>
            <person name="Roques C."/>
            <person name="Iampietro C."/>
            <person name="Lluch J."/>
            <person name="Castinel A."/>
            <person name="Donnadieu C."/>
            <person name="Desvignes T."/>
            <person name="Floi Bucao C."/>
            <person name="Jouanno E."/>
            <person name="Wen M."/>
            <person name="Mejri S."/>
            <person name="Dirks R."/>
            <person name="Jansen H."/>
            <person name="Henkel C."/>
            <person name="Chen W.J."/>
            <person name="Zahm M."/>
            <person name="Cabau C."/>
            <person name="Klopp C."/>
            <person name="Thompson A.W."/>
            <person name="Robinson-Rechavi M."/>
            <person name="Braasch I."/>
            <person name="Lecointre G."/>
            <person name="Bobe J."/>
            <person name="Postlethwait J.H."/>
            <person name="Berthelot C."/>
            <person name="Roest Crollius H."/>
            <person name="Guiguen Y."/>
        </authorList>
    </citation>
    <scope>NUCLEOTIDE SEQUENCE</scope>
    <source>
        <strain evidence="1">Concon-B</strain>
    </source>
</reference>
<organism evidence="1 2">
    <name type="scientific">Conger conger</name>
    <name type="common">Conger eel</name>
    <name type="synonym">Muraena conger</name>
    <dbReference type="NCBI Taxonomy" id="82655"/>
    <lineage>
        <taxon>Eukaryota</taxon>
        <taxon>Metazoa</taxon>
        <taxon>Chordata</taxon>
        <taxon>Craniata</taxon>
        <taxon>Vertebrata</taxon>
        <taxon>Euteleostomi</taxon>
        <taxon>Actinopterygii</taxon>
        <taxon>Neopterygii</taxon>
        <taxon>Teleostei</taxon>
        <taxon>Anguilliformes</taxon>
        <taxon>Congridae</taxon>
        <taxon>Conger</taxon>
    </lineage>
</organism>
<dbReference type="EMBL" id="JAFJMO010000013">
    <property type="protein sequence ID" value="KAJ8258599.1"/>
    <property type="molecule type" value="Genomic_DNA"/>
</dbReference>
<keyword evidence="2" id="KW-1185">Reference proteome</keyword>
<dbReference type="AlphaFoldDB" id="A0A9Q1HSM7"/>
<gene>
    <name evidence="1" type="ORF">COCON_G00176110</name>
</gene>
<sequence length="80" mass="9084">MAKRPFSFRMSVLSPGGVVGDRAEVEIIAKTGVLLFLNSRENGRPGRPSAEGDSSRLGKSRIYRSYYEQHQEDCRFPQFF</sequence>
<evidence type="ECO:0000313" key="2">
    <source>
        <dbReference type="Proteomes" id="UP001152803"/>
    </source>
</evidence>
<name>A0A9Q1HSM7_CONCO</name>
<evidence type="ECO:0000313" key="1">
    <source>
        <dbReference type="EMBL" id="KAJ8258599.1"/>
    </source>
</evidence>
<protein>
    <submittedName>
        <fullName evidence="1">Uncharacterized protein</fullName>
    </submittedName>
</protein>